<dbReference type="PANTHER" id="PTHR21576:SF122">
    <property type="entry name" value="MFS TRANSPORTER"/>
    <property type="match status" value="1"/>
</dbReference>
<dbReference type="InterPro" id="IPR036259">
    <property type="entry name" value="MFS_trans_sf"/>
</dbReference>
<dbReference type="AlphaFoldDB" id="A0AAP0S4D3"/>
<dbReference type="Pfam" id="PF06813">
    <property type="entry name" value="Nodulin-like"/>
    <property type="match status" value="1"/>
</dbReference>
<evidence type="ECO:0000256" key="6">
    <source>
        <dbReference type="SAM" id="Phobius"/>
    </source>
</evidence>
<dbReference type="Pfam" id="PF23262">
    <property type="entry name" value="NFD4_C"/>
    <property type="match status" value="1"/>
</dbReference>
<evidence type="ECO:0000256" key="3">
    <source>
        <dbReference type="ARBA" id="ARBA00022989"/>
    </source>
</evidence>
<feature type="transmembrane region" description="Helical" evidence="6">
    <location>
        <begin position="28"/>
        <end position="52"/>
    </location>
</feature>
<dbReference type="Gene3D" id="1.20.1250.20">
    <property type="entry name" value="MFS general substrate transporter like domains"/>
    <property type="match status" value="1"/>
</dbReference>
<feature type="transmembrane region" description="Helical" evidence="6">
    <location>
        <begin position="488"/>
        <end position="512"/>
    </location>
</feature>
<evidence type="ECO:0000256" key="2">
    <source>
        <dbReference type="ARBA" id="ARBA00022692"/>
    </source>
</evidence>
<evidence type="ECO:0000313" key="9">
    <source>
        <dbReference type="EMBL" id="KAK9290352.1"/>
    </source>
</evidence>
<keyword evidence="4 6" id="KW-0472">Membrane</keyword>
<feature type="transmembrane region" description="Helical" evidence="6">
    <location>
        <begin position="354"/>
        <end position="378"/>
    </location>
</feature>
<dbReference type="GO" id="GO:0016020">
    <property type="term" value="C:membrane"/>
    <property type="evidence" value="ECO:0007669"/>
    <property type="project" value="UniProtKB-SubCell"/>
</dbReference>
<evidence type="ECO:0000256" key="5">
    <source>
        <dbReference type="SAM" id="MobiDB-lite"/>
    </source>
</evidence>
<feature type="compositionally biased region" description="Pro residues" evidence="5">
    <location>
        <begin position="315"/>
        <end position="326"/>
    </location>
</feature>
<evidence type="ECO:0000259" key="8">
    <source>
        <dbReference type="Pfam" id="PF23262"/>
    </source>
</evidence>
<dbReference type="Proteomes" id="UP001415857">
    <property type="component" value="Unassembled WGS sequence"/>
</dbReference>
<dbReference type="SUPFAM" id="SSF103473">
    <property type="entry name" value="MFS general substrate transporter"/>
    <property type="match status" value="1"/>
</dbReference>
<feature type="transmembrane region" description="Helical" evidence="6">
    <location>
        <begin position="161"/>
        <end position="181"/>
    </location>
</feature>
<comment type="caution">
    <text evidence="9">The sequence shown here is derived from an EMBL/GenBank/DDBJ whole genome shotgun (WGS) entry which is preliminary data.</text>
</comment>
<accession>A0AAP0S4D3</accession>
<keyword evidence="2 6" id="KW-0812">Transmembrane</keyword>
<feature type="transmembrane region" description="Helical" evidence="6">
    <location>
        <begin position="225"/>
        <end position="246"/>
    </location>
</feature>
<dbReference type="CDD" id="cd17354">
    <property type="entry name" value="MFS_Mch1p_like"/>
    <property type="match status" value="1"/>
</dbReference>
<feature type="transmembrane region" description="Helical" evidence="6">
    <location>
        <begin position="258"/>
        <end position="276"/>
    </location>
</feature>
<dbReference type="EMBL" id="JBBPBK010000002">
    <property type="protein sequence ID" value="KAK9290352.1"/>
    <property type="molecule type" value="Genomic_DNA"/>
</dbReference>
<evidence type="ECO:0000259" key="7">
    <source>
        <dbReference type="Pfam" id="PF06813"/>
    </source>
</evidence>
<organism evidence="9 10">
    <name type="scientific">Liquidambar formosana</name>
    <name type="common">Formosan gum</name>
    <dbReference type="NCBI Taxonomy" id="63359"/>
    <lineage>
        <taxon>Eukaryota</taxon>
        <taxon>Viridiplantae</taxon>
        <taxon>Streptophyta</taxon>
        <taxon>Embryophyta</taxon>
        <taxon>Tracheophyta</taxon>
        <taxon>Spermatophyta</taxon>
        <taxon>Magnoliopsida</taxon>
        <taxon>eudicotyledons</taxon>
        <taxon>Gunneridae</taxon>
        <taxon>Pentapetalae</taxon>
        <taxon>Saxifragales</taxon>
        <taxon>Altingiaceae</taxon>
        <taxon>Liquidambar</taxon>
    </lineage>
</organism>
<feature type="transmembrane region" description="Helical" evidence="6">
    <location>
        <begin position="193"/>
        <end position="213"/>
    </location>
</feature>
<comment type="subcellular location">
    <subcellularLocation>
        <location evidence="1">Membrane</location>
        <topology evidence="1">Multi-pass membrane protein</topology>
    </subcellularLocation>
</comment>
<reference evidence="9 10" key="1">
    <citation type="journal article" date="2024" name="Plant J.">
        <title>Genome sequences and population genomics reveal climatic adaptation and genomic divergence between two closely related sweetgum species.</title>
        <authorList>
            <person name="Xu W.Q."/>
            <person name="Ren C.Q."/>
            <person name="Zhang X.Y."/>
            <person name="Comes H.P."/>
            <person name="Liu X.H."/>
            <person name="Li Y.G."/>
            <person name="Kettle C.J."/>
            <person name="Jalonen R."/>
            <person name="Gaisberger H."/>
            <person name="Ma Y.Z."/>
            <person name="Qiu Y.X."/>
        </authorList>
    </citation>
    <scope>NUCLEOTIDE SEQUENCE [LARGE SCALE GENOMIC DNA]</scope>
    <source>
        <strain evidence="9">Hangzhou</strain>
    </source>
</reference>
<evidence type="ECO:0000313" key="10">
    <source>
        <dbReference type="Proteomes" id="UP001415857"/>
    </source>
</evidence>
<dbReference type="InterPro" id="IPR056555">
    <property type="entry name" value="NFD4_C"/>
</dbReference>
<dbReference type="PANTHER" id="PTHR21576">
    <property type="entry name" value="UNCHARACTERIZED NODULIN-LIKE PROTEIN"/>
    <property type="match status" value="1"/>
</dbReference>
<name>A0AAP0S4D3_LIQFO</name>
<evidence type="ECO:0000256" key="4">
    <source>
        <dbReference type="ARBA" id="ARBA00023136"/>
    </source>
</evidence>
<keyword evidence="3 6" id="KW-1133">Transmembrane helix</keyword>
<feature type="transmembrane region" description="Helical" evidence="6">
    <location>
        <begin position="543"/>
        <end position="564"/>
    </location>
</feature>
<feature type="transmembrane region" description="Helical" evidence="6">
    <location>
        <begin position="398"/>
        <end position="421"/>
    </location>
</feature>
<feature type="transmembrane region" description="Helical" evidence="6">
    <location>
        <begin position="96"/>
        <end position="117"/>
    </location>
</feature>
<protein>
    <recommendedName>
        <fullName evidence="11">Nodulin-like domain-containing protein</fullName>
    </recommendedName>
</protein>
<sequence length="599" mass="65251">MSTKKMAVAKFYGDGAWKDMKSLGLHVLVGRWFMAFASFLIMSFAGAVYLFGLYSNDVKSSLGYDQSTLNLLSFSRDTGGNVGVISGLINEVMPPWVVVAIGAVTSFVGYFMIWLSITGRVAKPHVWQMCLYTAIGANSQTYVLTGVVVTCVRNFPARRGLVLGVLTGYVGLSGAIITQLYHAFFGDNSKSLILLIALLLTSVSFAFLPAIRVMKVVQQANEVKILHNFLFVSLGLAGFLMAVIILQNWYNFSRIEHAVSAAVVIFLVLLPLAIVIKEESNLWESKKQALHNGTTQVTTENAPAVKSTYSTAPPEATPPVEPPPQPSLQKKSDSCFNNTFKPPNRGEDYTTMQALVSIDMILIFITMACGLGGTLAVIDNLGQIGKSLAYPDDSMATFVSLVSIWNYFGRVVAGFGSEILLTKYQIPRPLILTLVLLVSCVGHLFIAFAVPSSLYFSSVIIGFCLGAQWPLMFAIISDLFGLKYYSSIVNFATIASPIGSYALNVKVVGYLYDKEALKQMAALGLARKVGEDLNCTGERCYRLSLFIITAVTLFGFVVSSILVLRTRKFYTGDIYKQFRTAAKAPDNEMASAGNGNAHH</sequence>
<feature type="domain" description="NFD4 C-terminal" evidence="8">
    <location>
        <begin position="355"/>
        <end position="571"/>
    </location>
</feature>
<feature type="transmembrane region" description="Helical" evidence="6">
    <location>
        <begin position="430"/>
        <end position="449"/>
    </location>
</feature>
<proteinExistence type="predicted"/>
<evidence type="ECO:0000256" key="1">
    <source>
        <dbReference type="ARBA" id="ARBA00004141"/>
    </source>
</evidence>
<keyword evidence="10" id="KW-1185">Reference proteome</keyword>
<gene>
    <name evidence="9" type="ORF">L1049_008520</name>
</gene>
<feature type="region of interest" description="Disordered" evidence="5">
    <location>
        <begin position="293"/>
        <end position="334"/>
    </location>
</feature>
<feature type="domain" description="Nodulin-like" evidence="7">
    <location>
        <begin position="31"/>
        <end position="276"/>
    </location>
</feature>
<evidence type="ECO:0008006" key="11">
    <source>
        <dbReference type="Google" id="ProtNLM"/>
    </source>
</evidence>
<feature type="transmembrane region" description="Helical" evidence="6">
    <location>
        <begin position="455"/>
        <end position="476"/>
    </location>
</feature>
<dbReference type="InterPro" id="IPR010658">
    <property type="entry name" value="Nodulin-like"/>
</dbReference>